<dbReference type="GO" id="GO:0046872">
    <property type="term" value="F:metal ion binding"/>
    <property type="evidence" value="ECO:0007669"/>
    <property type="project" value="UniProtKB-KW"/>
</dbReference>
<dbReference type="Pfam" id="PF00264">
    <property type="entry name" value="Tyrosinase"/>
    <property type="match status" value="1"/>
</dbReference>
<evidence type="ECO:0000313" key="5">
    <source>
        <dbReference type="Proteomes" id="UP000799440"/>
    </source>
</evidence>
<dbReference type="PANTHER" id="PTHR11474">
    <property type="entry name" value="TYROSINASE FAMILY MEMBER"/>
    <property type="match status" value="1"/>
</dbReference>
<dbReference type="EMBL" id="MU006594">
    <property type="protein sequence ID" value="KAF2743782.1"/>
    <property type="molecule type" value="Genomic_DNA"/>
</dbReference>
<organism evidence="4 5">
    <name type="scientific">Sporormia fimetaria CBS 119925</name>
    <dbReference type="NCBI Taxonomy" id="1340428"/>
    <lineage>
        <taxon>Eukaryota</taxon>
        <taxon>Fungi</taxon>
        <taxon>Dikarya</taxon>
        <taxon>Ascomycota</taxon>
        <taxon>Pezizomycotina</taxon>
        <taxon>Dothideomycetes</taxon>
        <taxon>Pleosporomycetidae</taxon>
        <taxon>Pleosporales</taxon>
        <taxon>Sporormiaceae</taxon>
        <taxon>Sporormia</taxon>
    </lineage>
</organism>
<evidence type="ECO:0000256" key="2">
    <source>
        <dbReference type="ARBA" id="ARBA00023008"/>
    </source>
</evidence>
<dbReference type="SUPFAM" id="SSF48056">
    <property type="entry name" value="Di-copper centre-containing domain"/>
    <property type="match status" value="1"/>
</dbReference>
<dbReference type="InterPro" id="IPR008922">
    <property type="entry name" value="Di-copper_centre_dom_sf"/>
</dbReference>
<feature type="domain" description="Tyrosinase copper-binding" evidence="3">
    <location>
        <begin position="63"/>
        <end position="80"/>
    </location>
</feature>
<sequence>MIALVFDQLNIRLRHTLTKGEKKAYINAELCLMKRKATAGLPHARTKFDELQETHVILSEVVHHVGAFLPFHRYLMWAHEYLLRTECKYTGTQPYWQEQADAGNFLGSPLLDPDTGFGGNGRAGDGCITNGPFANYVNPLGPGYNVSDHCIYRRVDETVSLRAGQQFVDECMAFNTFEQAWPCMEFWPHRAGHGGVNGLVSLSSP</sequence>
<name>A0A6A6UZT3_9PLEO</name>
<keyword evidence="2" id="KW-0186">Copper</keyword>
<reference evidence="4" key="1">
    <citation type="journal article" date="2020" name="Stud. Mycol.">
        <title>101 Dothideomycetes genomes: a test case for predicting lifestyles and emergence of pathogens.</title>
        <authorList>
            <person name="Haridas S."/>
            <person name="Albert R."/>
            <person name="Binder M."/>
            <person name="Bloem J."/>
            <person name="Labutti K."/>
            <person name="Salamov A."/>
            <person name="Andreopoulos B."/>
            <person name="Baker S."/>
            <person name="Barry K."/>
            <person name="Bills G."/>
            <person name="Bluhm B."/>
            <person name="Cannon C."/>
            <person name="Castanera R."/>
            <person name="Culley D."/>
            <person name="Daum C."/>
            <person name="Ezra D."/>
            <person name="Gonzalez J."/>
            <person name="Henrissat B."/>
            <person name="Kuo A."/>
            <person name="Liang C."/>
            <person name="Lipzen A."/>
            <person name="Lutzoni F."/>
            <person name="Magnuson J."/>
            <person name="Mondo S."/>
            <person name="Nolan M."/>
            <person name="Ohm R."/>
            <person name="Pangilinan J."/>
            <person name="Park H.-J."/>
            <person name="Ramirez L."/>
            <person name="Alfaro M."/>
            <person name="Sun H."/>
            <person name="Tritt A."/>
            <person name="Yoshinaga Y."/>
            <person name="Zwiers L.-H."/>
            <person name="Turgeon B."/>
            <person name="Goodwin S."/>
            <person name="Spatafora J."/>
            <person name="Crous P."/>
            <person name="Grigoriev I."/>
        </authorList>
    </citation>
    <scope>NUCLEOTIDE SEQUENCE</scope>
    <source>
        <strain evidence="4">CBS 119925</strain>
    </source>
</reference>
<dbReference type="Gene3D" id="1.10.1280.10">
    <property type="entry name" value="Di-copper center containing domain from catechol oxidase"/>
    <property type="match status" value="1"/>
</dbReference>
<keyword evidence="1" id="KW-0479">Metal-binding</keyword>
<dbReference type="InterPro" id="IPR050316">
    <property type="entry name" value="Tyrosinase/Hemocyanin"/>
</dbReference>
<proteinExistence type="predicted"/>
<evidence type="ECO:0000313" key="4">
    <source>
        <dbReference type="EMBL" id="KAF2743782.1"/>
    </source>
</evidence>
<dbReference type="InterPro" id="IPR002227">
    <property type="entry name" value="Tyrosinase_Cu-bd"/>
</dbReference>
<evidence type="ECO:0000256" key="1">
    <source>
        <dbReference type="ARBA" id="ARBA00022723"/>
    </source>
</evidence>
<protein>
    <submittedName>
        <fullName evidence="4">Di-copper centre-containing protein</fullName>
    </submittedName>
</protein>
<dbReference type="PANTHER" id="PTHR11474:SF126">
    <property type="entry name" value="TYROSINASE-LIKE PROTEIN TYR-1-RELATED"/>
    <property type="match status" value="1"/>
</dbReference>
<dbReference type="AlphaFoldDB" id="A0A6A6UZT3"/>
<dbReference type="OrthoDB" id="6132182at2759"/>
<dbReference type="GO" id="GO:0016491">
    <property type="term" value="F:oxidoreductase activity"/>
    <property type="evidence" value="ECO:0007669"/>
    <property type="project" value="InterPro"/>
</dbReference>
<evidence type="ECO:0000259" key="3">
    <source>
        <dbReference type="PROSITE" id="PS00497"/>
    </source>
</evidence>
<accession>A0A6A6UZT3</accession>
<dbReference type="PROSITE" id="PS00497">
    <property type="entry name" value="TYROSINASE_1"/>
    <property type="match status" value="1"/>
</dbReference>
<dbReference type="Proteomes" id="UP000799440">
    <property type="component" value="Unassembled WGS sequence"/>
</dbReference>
<keyword evidence="5" id="KW-1185">Reference proteome</keyword>
<gene>
    <name evidence="4" type="ORF">M011DRAFT_471120</name>
</gene>